<reference evidence="2 3" key="1">
    <citation type="submission" date="2024-08" db="EMBL/GenBank/DDBJ databases">
        <authorList>
            <person name="Cucini C."/>
            <person name="Frati F."/>
        </authorList>
    </citation>
    <scope>NUCLEOTIDE SEQUENCE [LARGE SCALE GENOMIC DNA]</scope>
</reference>
<comment type="caution">
    <text evidence="2">The sequence shown here is derived from an EMBL/GenBank/DDBJ whole genome shotgun (WGS) entry which is preliminary data.</text>
</comment>
<evidence type="ECO:0000313" key="2">
    <source>
        <dbReference type="EMBL" id="CAL8121734.1"/>
    </source>
</evidence>
<feature type="compositionally biased region" description="Basic residues" evidence="1">
    <location>
        <begin position="152"/>
        <end position="161"/>
    </location>
</feature>
<protein>
    <submittedName>
        <fullName evidence="2">Uncharacterized protein</fullName>
    </submittedName>
</protein>
<sequence>MASKKIQSINHHTQPNWGLSISILICFLVTFNFPACAHVNSKVQVIHPLQTMVFRATHLSPIVFYGRHGRVHMKYQPVLPKVLYTVGVIGEIMRGVGSTVSEVAHRAVVKYPGHNYEEPYSSYYTNPYYHPERRSQGRMPQMQLATSLSRPRFVKPPRRNPRPPTPPRQNMLELISKAIAGAR</sequence>
<keyword evidence="3" id="KW-1185">Reference proteome</keyword>
<dbReference type="EMBL" id="CAXLJM020000066">
    <property type="protein sequence ID" value="CAL8121734.1"/>
    <property type="molecule type" value="Genomic_DNA"/>
</dbReference>
<evidence type="ECO:0000256" key="1">
    <source>
        <dbReference type="SAM" id="MobiDB-lite"/>
    </source>
</evidence>
<name>A0ABP1RBV8_9HEXA</name>
<evidence type="ECO:0000313" key="3">
    <source>
        <dbReference type="Proteomes" id="UP001642540"/>
    </source>
</evidence>
<gene>
    <name evidence="2" type="ORF">ODALV1_LOCUS19513</name>
</gene>
<dbReference type="Proteomes" id="UP001642540">
    <property type="component" value="Unassembled WGS sequence"/>
</dbReference>
<proteinExistence type="predicted"/>
<feature type="region of interest" description="Disordered" evidence="1">
    <location>
        <begin position="131"/>
        <end position="169"/>
    </location>
</feature>
<organism evidence="2 3">
    <name type="scientific">Orchesella dallaii</name>
    <dbReference type="NCBI Taxonomy" id="48710"/>
    <lineage>
        <taxon>Eukaryota</taxon>
        <taxon>Metazoa</taxon>
        <taxon>Ecdysozoa</taxon>
        <taxon>Arthropoda</taxon>
        <taxon>Hexapoda</taxon>
        <taxon>Collembola</taxon>
        <taxon>Entomobryomorpha</taxon>
        <taxon>Entomobryoidea</taxon>
        <taxon>Orchesellidae</taxon>
        <taxon>Orchesellinae</taxon>
        <taxon>Orchesella</taxon>
    </lineage>
</organism>
<accession>A0ABP1RBV8</accession>